<dbReference type="GO" id="GO:0003677">
    <property type="term" value="F:DNA binding"/>
    <property type="evidence" value="ECO:0007669"/>
    <property type="project" value="UniProtKB-KW"/>
</dbReference>
<dbReference type="Gene3D" id="4.10.280.10">
    <property type="entry name" value="Helix-loop-helix DNA-binding domain"/>
    <property type="match status" value="1"/>
</dbReference>
<feature type="compositionally biased region" description="Basic residues" evidence="1">
    <location>
        <begin position="90"/>
        <end position="99"/>
    </location>
</feature>
<feature type="compositionally biased region" description="Basic residues" evidence="1">
    <location>
        <begin position="258"/>
        <end position="269"/>
    </location>
</feature>
<feature type="compositionally biased region" description="Basic and acidic residues" evidence="1">
    <location>
        <begin position="100"/>
        <end position="110"/>
    </location>
</feature>
<dbReference type="VEuPathDB" id="FungiDB:SAPIO_CDS3083"/>
<evidence type="ECO:0000313" key="4">
    <source>
        <dbReference type="Proteomes" id="UP000028545"/>
    </source>
</evidence>
<sequence>MPQPTLPPTPASSTDIKGKDGTKDITSLQMAFELPPPAMASASPARESRGQSSRTEYPVQPSETVKSRRRSSAANKEAKVPFELPPPPTRSRKIIQMKPKKQEEKEDVSEKTGTTAKATGAGSKSTAASSASSSSSASTATAASNATGAAGGSKKKQPSATSAAGRKIARKTAHSLIERRRRSKMNEEFAVLKSMIPACTGEMHKLAILQASIEYVRYLEDCVSKLKAEREEREPSESSEHSAVDTPTIQETYASDTRHHHHHHHHNPHHPQSQQHVYHPGHSNRVEDEPADVEMTGSTVPSPTYSNAPSSHRASISPALQARDGSPRRESYSSSVSAEHHRRFSYATSATTSPAFGPQTAFGYGAPGTLPSLSSALTSPALGPQGDADHEATAALLMLNTDRRGYFGQRHLSVSQGESGPKPQPQGGAGRGMSVRDLLST</sequence>
<dbReference type="RefSeq" id="XP_016643958.1">
    <property type="nucleotide sequence ID" value="XM_016785952.1"/>
</dbReference>
<name>A0A084G9Z7_PSEDA</name>
<feature type="compositionally biased region" description="Pro residues" evidence="1">
    <location>
        <begin position="1"/>
        <end position="10"/>
    </location>
</feature>
<dbReference type="SUPFAM" id="SSF47459">
    <property type="entry name" value="HLH, helix-loop-helix DNA-binding domain"/>
    <property type="match status" value="1"/>
</dbReference>
<keyword evidence="4" id="KW-1185">Reference proteome</keyword>
<keyword evidence="3" id="KW-0238">DNA-binding</keyword>
<gene>
    <name evidence="3" type="ORF">SAPIO_CDS3083</name>
</gene>
<accession>A0A084G9Z7</accession>
<dbReference type="GO" id="GO:0046983">
    <property type="term" value="F:protein dimerization activity"/>
    <property type="evidence" value="ECO:0007669"/>
    <property type="project" value="InterPro"/>
</dbReference>
<dbReference type="KEGG" id="sapo:SAPIO_CDS3083"/>
<dbReference type="SMART" id="SM00353">
    <property type="entry name" value="HLH"/>
    <property type="match status" value="1"/>
</dbReference>
<dbReference type="CDD" id="cd00083">
    <property type="entry name" value="bHLH_SF"/>
    <property type="match status" value="1"/>
</dbReference>
<evidence type="ECO:0000313" key="3">
    <source>
        <dbReference type="EMBL" id="KEZ44159.1"/>
    </source>
</evidence>
<dbReference type="AlphaFoldDB" id="A0A084G9Z7"/>
<feature type="region of interest" description="Disordered" evidence="1">
    <location>
        <begin position="255"/>
        <end position="340"/>
    </location>
</feature>
<protein>
    <submittedName>
        <fullName evidence="3">Helix-loop-helix DNA-binding domain-containing protein</fullName>
    </submittedName>
</protein>
<dbReference type="InterPro" id="IPR011598">
    <property type="entry name" value="bHLH_dom"/>
</dbReference>
<feature type="region of interest" description="Disordered" evidence="1">
    <location>
        <begin position="413"/>
        <end position="441"/>
    </location>
</feature>
<dbReference type="PANTHER" id="PTHR46266">
    <property type="entry name" value="TRANSCRIPTION FACTOR TT8"/>
    <property type="match status" value="1"/>
</dbReference>
<feature type="compositionally biased region" description="Low complexity" evidence="1">
    <location>
        <begin position="111"/>
        <end position="148"/>
    </location>
</feature>
<dbReference type="OrthoDB" id="690068at2759"/>
<organism evidence="3 4">
    <name type="scientific">Pseudallescheria apiosperma</name>
    <name type="common">Scedosporium apiospermum</name>
    <dbReference type="NCBI Taxonomy" id="563466"/>
    <lineage>
        <taxon>Eukaryota</taxon>
        <taxon>Fungi</taxon>
        <taxon>Dikarya</taxon>
        <taxon>Ascomycota</taxon>
        <taxon>Pezizomycotina</taxon>
        <taxon>Sordariomycetes</taxon>
        <taxon>Hypocreomycetidae</taxon>
        <taxon>Microascales</taxon>
        <taxon>Microascaceae</taxon>
        <taxon>Scedosporium</taxon>
    </lineage>
</organism>
<evidence type="ECO:0000256" key="1">
    <source>
        <dbReference type="SAM" id="MobiDB-lite"/>
    </source>
</evidence>
<dbReference type="Pfam" id="PF00010">
    <property type="entry name" value="HLH"/>
    <property type="match status" value="1"/>
</dbReference>
<evidence type="ECO:0000259" key="2">
    <source>
        <dbReference type="PROSITE" id="PS50888"/>
    </source>
</evidence>
<dbReference type="GeneID" id="27722155"/>
<dbReference type="PROSITE" id="PS50888">
    <property type="entry name" value="BHLH"/>
    <property type="match status" value="1"/>
</dbReference>
<proteinExistence type="predicted"/>
<reference evidence="3 4" key="1">
    <citation type="journal article" date="2014" name="Genome Announc.">
        <title>Draft genome sequence of the pathogenic fungus Scedosporium apiospermum.</title>
        <authorList>
            <person name="Vandeputte P."/>
            <person name="Ghamrawi S."/>
            <person name="Rechenmann M."/>
            <person name="Iltis A."/>
            <person name="Giraud S."/>
            <person name="Fleury M."/>
            <person name="Thornton C."/>
            <person name="Delhaes L."/>
            <person name="Meyer W."/>
            <person name="Papon N."/>
            <person name="Bouchara J.P."/>
        </authorList>
    </citation>
    <scope>NUCLEOTIDE SEQUENCE [LARGE SCALE GENOMIC DNA]</scope>
    <source>
        <strain evidence="3 4">IHEM 14462</strain>
    </source>
</reference>
<feature type="compositionally biased region" description="Polar residues" evidence="1">
    <location>
        <begin position="296"/>
        <end position="314"/>
    </location>
</feature>
<dbReference type="PANTHER" id="PTHR46266:SF4">
    <property type="entry name" value="TRANSCRIPTION FACTOR TT8"/>
    <property type="match status" value="1"/>
</dbReference>
<dbReference type="OMA" id="MLNRDCR"/>
<dbReference type="InterPro" id="IPR036638">
    <property type="entry name" value="HLH_DNA-bd_sf"/>
</dbReference>
<feature type="region of interest" description="Disordered" evidence="1">
    <location>
        <begin position="1"/>
        <end position="169"/>
    </location>
</feature>
<comment type="caution">
    <text evidence="3">The sequence shown here is derived from an EMBL/GenBank/DDBJ whole genome shotgun (WGS) entry which is preliminary data.</text>
</comment>
<feature type="domain" description="BHLH" evidence="2">
    <location>
        <begin position="169"/>
        <end position="219"/>
    </location>
</feature>
<dbReference type="EMBL" id="JOWA01000088">
    <property type="protein sequence ID" value="KEZ44159.1"/>
    <property type="molecule type" value="Genomic_DNA"/>
</dbReference>
<dbReference type="Proteomes" id="UP000028545">
    <property type="component" value="Unassembled WGS sequence"/>
</dbReference>
<dbReference type="HOGENOM" id="CLU_021798_0_1_1"/>